<evidence type="ECO:0000313" key="6">
    <source>
        <dbReference type="Proteomes" id="UP001516662"/>
    </source>
</evidence>
<dbReference type="Gene3D" id="1.10.287.950">
    <property type="entry name" value="Methyl-accepting chemotaxis protein"/>
    <property type="match status" value="1"/>
</dbReference>
<evidence type="ECO:0000259" key="4">
    <source>
        <dbReference type="PROSITE" id="PS50111"/>
    </source>
</evidence>
<proteinExistence type="predicted"/>
<dbReference type="InterPro" id="IPR009050">
    <property type="entry name" value="Globin-like_sf"/>
</dbReference>
<dbReference type="CDD" id="cd01068">
    <property type="entry name" value="globin_sensor"/>
    <property type="match status" value="1"/>
</dbReference>
<sequence>MLFKKKKTAMNTSPPTEKGRLEIKSGSDLEKQVSMIGLTIDDLSTIKAIKPFVNVSIEEIVNRFYSNLENESSLLHIINDNSSIERLKKTLRIHILEMFDGVIDSTYLEKRKTIAHVHVKIGLQTKWYMCAFQDLLLSLLDIVEQNLQKDLQFPALRAVSKLLNLEQQVVLEAYDKETERLKQEIEDHKLRLGMKISEASQHLAAVSEQTNASFQELIKQSDTITSLAHTASDLSVLAEERSQKGKDQIQSQDKNMSTIQQTVNDISTDVKVLLDISKQMNDIVNIVTGIADQTNLLALNAAIEAARAGEQGKGFAVVAGEVRKLSEETKKSVTNVADLIKNTNTQVDKLGSSLEKIRIEVNEGTSSISETNIHFDEILKTMIETKEQNNKIKHELVSFVNVINELGNAFDEVATSSDRLSSVAQS</sequence>
<evidence type="ECO:0000256" key="2">
    <source>
        <dbReference type="PROSITE-ProRule" id="PRU00284"/>
    </source>
</evidence>
<dbReference type="InterPro" id="IPR039379">
    <property type="entry name" value="Protoglobin_sensor_dom"/>
</dbReference>
<name>A0ABR9QE08_9BACI</name>
<dbReference type="InterPro" id="IPR004089">
    <property type="entry name" value="MCPsignal_dom"/>
</dbReference>
<gene>
    <name evidence="5" type="ORF">IMZ08_01500</name>
</gene>
<dbReference type="SMART" id="SM00283">
    <property type="entry name" value="MA"/>
    <property type="match status" value="1"/>
</dbReference>
<dbReference type="SUPFAM" id="SSF46458">
    <property type="entry name" value="Globin-like"/>
    <property type="match status" value="1"/>
</dbReference>
<keyword evidence="6" id="KW-1185">Reference proteome</keyword>
<dbReference type="Gene3D" id="1.10.490.10">
    <property type="entry name" value="Globins"/>
    <property type="match status" value="1"/>
</dbReference>
<reference evidence="5 6" key="1">
    <citation type="submission" date="2020-10" db="EMBL/GenBank/DDBJ databases">
        <title>Bacillus sp. HD4P25, an endophyte from a halophyte.</title>
        <authorList>
            <person name="Sun J.-Q."/>
        </authorList>
    </citation>
    <scope>NUCLEOTIDE SEQUENCE [LARGE SCALE GENOMIC DNA]</scope>
    <source>
        <strain evidence="5 6">YIM 93174</strain>
    </source>
</reference>
<dbReference type="RefSeq" id="WP_193534226.1">
    <property type="nucleotide sequence ID" value="NZ_JADCLJ010000006.1"/>
</dbReference>
<dbReference type="Proteomes" id="UP001516662">
    <property type="component" value="Unassembled WGS sequence"/>
</dbReference>
<dbReference type="InterPro" id="IPR044398">
    <property type="entry name" value="Globin-sensor_dom"/>
</dbReference>
<evidence type="ECO:0000313" key="5">
    <source>
        <dbReference type="EMBL" id="MBE4906730.1"/>
    </source>
</evidence>
<dbReference type="EMBL" id="JADCLJ010000006">
    <property type="protein sequence ID" value="MBE4906730.1"/>
    <property type="molecule type" value="Genomic_DNA"/>
</dbReference>
<dbReference type="CDD" id="cd11386">
    <property type="entry name" value="MCP_signal"/>
    <property type="match status" value="1"/>
</dbReference>
<protein>
    <submittedName>
        <fullName evidence="5">Globin-coupled sensor protein</fullName>
    </submittedName>
</protein>
<evidence type="ECO:0000256" key="1">
    <source>
        <dbReference type="ARBA" id="ARBA00023224"/>
    </source>
</evidence>
<dbReference type="PANTHER" id="PTHR32089:SF118">
    <property type="entry name" value="HEME-BASED AEROTACTIC TRANSDUCER HEMAT"/>
    <property type="match status" value="1"/>
</dbReference>
<dbReference type="Pfam" id="PF00015">
    <property type="entry name" value="MCPsignal"/>
    <property type="match status" value="1"/>
</dbReference>
<feature type="domain" description="Methyl-accepting transducer" evidence="4">
    <location>
        <begin position="195"/>
        <end position="421"/>
    </location>
</feature>
<dbReference type="PROSITE" id="PS50111">
    <property type="entry name" value="CHEMOTAXIS_TRANSDUC_2"/>
    <property type="match status" value="1"/>
</dbReference>
<dbReference type="Pfam" id="PF11563">
    <property type="entry name" value="Protoglobin"/>
    <property type="match status" value="1"/>
</dbReference>
<dbReference type="PANTHER" id="PTHR32089">
    <property type="entry name" value="METHYL-ACCEPTING CHEMOTAXIS PROTEIN MCPB"/>
    <property type="match status" value="1"/>
</dbReference>
<dbReference type="InterPro" id="IPR012292">
    <property type="entry name" value="Globin/Proto"/>
</dbReference>
<accession>A0ABR9QE08</accession>
<comment type="caution">
    <text evidence="5">The sequence shown here is derived from an EMBL/GenBank/DDBJ whole genome shotgun (WGS) entry which is preliminary data.</text>
</comment>
<organism evidence="5 6">
    <name type="scientific">Litchfieldia luteola</name>
    <dbReference type="NCBI Taxonomy" id="682179"/>
    <lineage>
        <taxon>Bacteria</taxon>
        <taxon>Bacillati</taxon>
        <taxon>Bacillota</taxon>
        <taxon>Bacilli</taxon>
        <taxon>Bacillales</taxon>
        <taxon>Bacillaceae</taxon>
        <taxon>Litchfieldia</taxon>
    </lineage>
</organism>
<feature type="region of interest" description="Disordered" evidence="3">
    <location>
        <begin position="1"/>
        <end position="20"/>
    </location>
</feature>
<dbReference type="SUPFAM" id="SSF58104">
    <property type="entry name" value="Methyl-accepting chemotaxis protein (MCP) signaling domain"/>
    <property type="match status" value="1"/>
</dbReference>
<keyword evidence="1 2" id="KW-0807">Transducer</keyword>
<evidence type="ECO:0000256" key="3">
    <source>
        <dbReference type="SAM" id="MobiDB-lite"/>
    </source>
</evidence>